<proteinExistence type="predicted"/>
<keyword evidence="1" id="KW-0472">Membrane</keyword>
<protein>
    <submittedName>
        <fullName evidence="2">Uncharacterized protein</fullName>
    </submittedName>
</protein>
<evidence type="ECO:0000256" key="1">
    <source>
        <dbReference type="SAM" id="Phobius"/>
    </source>
</evidence>
<reference evidence="3" key="1">
    <citation type="journal article" date="2014" name="Proc. Natl. Acad. Sci. U.S.A.">
        <title>Extensive sampling of basidiomycete genomes demonstrates inadequacy of the white-rot/brown-rot paradigm for wood decay fungi.</title>
        <authorList>
            <person name="Riley R."/>
            <person name="Salamov A.A."/>
            <person name="Brown D.W."/>
            <person name="Nagy L.G."/>
            <person name="Floudas D."/>
            <person name="Held B.W."/>
            <person name="Levasseur A."/>
            <person name="Lombard V."/>
            <person name="Morin E."/>
            <person name="Otillar R."/>
            <person name="Lindquist E.A."/>
            <person name="Sun H."/>
            <person name="LaButti K.M."/>
            <person name="Schmutz J."/>
            <person name="Jabbour D."/>
            <person name="Luo H."/>
            <person name="Baker S.E."/>
            <person name="Pisabarro A.G."/>
            <person name="Walton J.D."/>
            <person name="Blanchette R.A."/>
            <person name="Henrissat B."/>
            <person name="Martin F."/>
            <person name="Cullen D."/>
            <person name="Hibbett D.S."/>
            <person name="Grigoriev I.V."/>
        </authorList>
    </citation>
    <scope>NUCLEOTIDE SEQUENCE [LARGE SCALE GENOMIC DNA]</scope>
    <source>
        <strain evidence="3">FD-172 SS1</strain>
    </source>
</reference>
<keyword evidence="3" id="KW-1185">Reference proteome</keyword>
<gene>
    <name evidence="2" type="ORF">BOTBODRAFT_168501</name>
</gene>
<dbReference type="Proteomes" id="UP000027195">
    <property type="component" value="Unassembled WGS sequence"/>
</dbReference>
<organism evidence="2 3">
    <name type="scientific">Botryobasidium botryosum (strain FD-172 SS1)</name>
    <dbReference type="NCBI Taxonomy" id="930990"/>
    <lineage>
        <taxon>Eukaryota</taxon>
        <taxon>Fungi</taxon>
        <taxon>Dikarya</taxon>
        <taxon>Basidiomycota</taxon>
        <taxon>Agaricomycotina</taxon>
        <taxon>Agaricomycetes</taxon>
        <taxon>Cantharellales</taxon>
        <taxon>Botryobasidiaceae</taxon>
        <taxon>Botryobasidium</taxon>
    </lineage>
</organism>
<name>A0A067NAL2_BOTB1</name>
<keyword evidence="1" id="KW-1133">Transmembrane helix</keyword>
<evidence type="ECO:0000313" key="2">
    <source>
        <dbReference type="EMBL" id="KDQ21172.1"/>
    </source>
</evidence>
<dbReference type="AlphaFoldDB" id="A0A067NAL2"/>
<dbReference type="EMBL" id="KL198016">
    <property type="protein sequence ID" value="KDQ21172.1"/>
    <property type="molecule type" value="Genomic_DNA"/>
</dbReference>
<dbReference type="InParanoid" id="A0A067NAL2"/>
<evidence type="ECO:0000313" key="3">
    <source>
        <dbReference type="Proteomes" id="UP000027195"/>
    </source>
</evidence>
<dbReference type="OrthoDB" id="9986677at2759"/>
<sequence>MIQARALGAIRDIKDLRVYILVLQLDPDDYATKRVSGSSAAGSEVDDIVTEVSIKDPPHIAYPYDFVDNEDSPYPEMHASVSNIDDPEMLVSTFHMWIIGLILCILASGMNMFFMFRYLAPSVMPMVLLTLFLCKREGP</sequence>
<accession>A0A067NAL2</accession>
<keyword evidence="1" id="KW-0812">Transmembrane</keyword>
<feature type="transmembrane region" description="Helical" evidence="1">
    <location>
        <begin position="89"/>
        <end position="109"/>
    </location>
</feature>
<dbReference type="HOGENOM" id="CLU_1844755_0_0_1"/>